<gene>
    <name evidence="1" type="ORF">Terrestrivirus5_110</name>
</gene>
<sequence>MIKLIVIVLIIICLLIIFVHPIENFIDNSEFSKFKKYPDFGGSLTKDEWYSYYPGLYDRKYIGNSSISMSDYPSYSGDFNYIGPGYVCPDCGVKNESQCGNCINCYWCQNDDGGECVSGSAMGPFDHDLKCNDWAY</sequence>
<evidence type="ECO:0000313" key="1">
    <source>
        <dbReference type="EMBL" id="AYV76288.1"/>
    </source>
</evidence>
<reference evidence="1" key="1">
    <citation type="submission" date="2018-10" db="EMBL/GenBank/DDBJ databases">
        <title>Hidden diversity of soil giant viruses.</title>
        <authorList>
            <person name="Schulz F."/>
            <person name="Alteio L."/>
            <person name="Goudeau D."/>
            <person name="Ryan E.M."/>
            <person name="Malmstrom R.R."/>
            <person name="Blanchard J."/>
            <person name="Woyke T."/>
        </authorList>
    </citation>
    <scope>NUCLEOTIDE SEQUENCE</scope>
    <source>
        <strain evidence="1">TEV1</strain>
    </source>
</reference>
<organism evidence="1">
    <name type="scientific">Terrestrivirus sp</name>
    <dbReference type="NCBI Taxonomy" id="2487775"/>
    <lineage>
        <taxon>Viruses</taxon>
        <taxon>Varidnaviria</taxon>
        <taxon>Bamfordvirae</taxon>
        <taxon>Nucleocytoviricota</taxon>
        <taxon>Megaviricetes</taxon>
        <taxon>Imitervirales</taxon>
        <taxon>Mimiviridae</taxon>
        <taxon>Klosneuvirinae</taxon>
    </lineage>
</organism>
<proteinExistence type="predicted"/>
<accession>A0A3G4ZN57</accession>
<protein>
    <submittedName>
        <fullName evidence="1">Uncharacterized protein</fullName>
    </submittedName>
</protein>
<dbReference type="EMBL" id="MK071983">
    <property type="protein sequence ID" value="AYV76288.1"/>
    <property type="molecule type" value="Genomic_DNA"/>
</dbReference>
<name>A0A3G4ZN57_9VIRU</name>